<dbReference type="EMBL" id="MEHD01000051">
    <property type="protein sequence ID" value="ODR45844.1"/>
    <property type="molecule type" value="Genomic_DNA"/>
</dbReference>
<dbReference type="RefSeq" id="WP_069153489.1">
    <property type="nucleotide sequence ID" value="NZ_DBFYTW010000090.1"/>
</dbReference>
<dbReference type="EMBL" id="MEHA01000002">
    <property type="protein sequence ID" value="ODR55258.1"/>
    <property type="molecule type" value="Genomic_DNA"/>
</dbReference>
<reference evidence="3 5" key="3">
    <citation type="submission" date="2016-08" db="EMBL/GenBank/DDBJ databases">
        <authorList>
            <person name="Seilhamer J.J."/>
        </authorList>
    </citation>
    <scope>NUCLEOTIDE SEQUENCE [LARGE SCALE GENOMIC DNA]</scope>
    <source>
        <strain evidence="3 5">NML150140-1</strain>
    </source>
</reference>
<dbReference type="Proteomes" id="UP000094271">
    <property type="component" value="Unassembled WGS sequence"/>
</dbReference>
<dbReference type="EMBL" id="MCGH01000002">
    <property type="protein sequence ID" value="ODM07247.1"/>
    <property type="molecule type" value="Genomic_DNA"/>
</dbReference>
<evidence type="ECO:0000313" key="3">
    <source>
        <dbReference type="EMBL" id="ODR55258.1"/>
    </source>
</evidence>
<reference evidence="2 6" key="2">
    <citation type="submission" date="2016-08" db="EMBL/GenBank/DDBJ databases">
        <title>Characterization of Isolates of Eisenbergiella tayi Derived from Blood Cultures, Using Whole Genome Sequencing.</title>
        <authorList>
            <person name="Bernier A.-M."/>
            <person name="Burdz T."/>
            <person name="Wiebe D."/>
            <person name="Bernard K."/>
        </authorList>
    </citation>
    <scope>NUCLEOTIDE SEQUENCE [LARGE SCALE GENOMIC DNA]</scope>
    <source>
        <strain evidence="2 6">NML120146</strain>
    </source>
</reference>
<dbReference type="Proteomes" id="UP000094869">
    <property type="component" value="Unassembled WGS sequence"/>
</dbReference>
<name>A0A1E3AF73_9FIRM</name>
<sequence>MPKYTFEEIKALLLKCINEHKWEAELTLTFSDKPDEYMIIIYEDHCSFQRCGTAEKQSGEYNCATLDKLYSAEQMDGIVLEKDWNKIIDFNCCDFDILGLW</sequence>
<evidence type="ECO:0000313" key="5">
    <source>
        <dbReference type="Proteomes" id="UP000094271"/>
    </source>
</evidence>
<evidence type="ECO:0000313" key="6">
    <source>
        <dbReference type="Proteomes" id="UP000094869"/>
    </source>
</evidence>
<comment type="caution">
    <text evidence="1">The sequence shown here is derived from an EMBL/GenBank/DDBJ whole genome shotgun (WGS) entry which is preliminary data.</text>
</comment>
<accession>A0A1E3AF73</accession>
<gene>
    <name evidence="3" type="ORF">BEI59_03965</name>
    <name evidence="1" type="ORF">BEI61_03137</name>
    <name evidence="2" type="ORF">BEI63_28275</name>
</gene>
<dbReference type="AlphaFoldDB" id="A0A1E3AF73"/>
<proteinExistence type="predicted"/>
<keyword evidence="6" id="KW-1185">Reference proteome</keyword>
<evidence type="ECO:0000313" key="2">
    <source>
        <dbReference type="EMBL" id="ODR45844.1"/>
    </source>
</evidence>
<evidence type="ECO:0000313" key="4">
    <source>
        <dbReference type="Proteomes" id="UP000094067"/>
    </source>
</evidence>
<organism evidence="1 4">
    <name type="scientific">Eisenbergiella tayi</name>
    <dbReference type="NCBI Taxonomy" id="1432052"/>
    <lineage>
        <taxon>Bacteria</taxon>
        <taxon>Bacillati</taxon>
        <taxon>Bacillota</taxon>
        <taxon>Clostridia</taxon>
        <taxon>Lachnospirales</taxon>
        <taxon>Lachnospiraceae</taxon>
        <taxon>Eisenbergiella</taxon>
    </lineage>
</organism>
<evidence type="ECO:0000313" key="1">
    <source>
        <dbReference type="EMBL" id="ODM07247.1"/>
    </source>
</evidence>
<reference evidence="1 4" key="1">
    <citation type="submission" date="2016-07" db="EMBL/GenBank/DDBJ databases">
        <title>Characterization of isolates of Eisenbergiella tayi derived from blood cultures, using whole genome sequencing.</title>
        <authorList>
            <person name="Burdz T."/>
            <person name="Wiebe D."/>
            <person name="Huynh C."/>
            <person name="Bernard K."/>
        </authorList>
    </citation>
    <scope>NUCLEOTIDE SEQUENCE [LARGE SCALE GENOMIC DNA]</scope>
    <source>
        <strain evidence="1 4">NML 110608</strain>
    </source>
</reference>
<protein>
    <submittedName>
        <fullName evidence="1">Uncharacterized protein</fullName>
    </submittedName>
</protein>
<dbReference type="Proteomes" id="UP000094067">
    <property type="component" value="Unassembled WGS sequence"/>
</dbReference>
<dbReference type="OrthoDB" id="5355744at2"/>